<protein>
    <submittedName>
        <fullName evidence="1">DUF6482 family protein</fullName>
    </submittedName>
</protein>
<comment type="caution">
    <text evidence="1">The sequence shown here is derived from an EMBL/GenBank/DDBJ whole genome shotgun (WGS) entry which is preliminary data.</text>
</comment>
<dbReference type="RefSeq" id="WP_386774865.1">
    <property type="nucleotide sequence ID" value="NZ_JBHRUG010000027.1"/>
</dbReference>
<dbReference type="Pfam" id="PF20090">
    <property type="entry name" value="DUF6482"/>
    <property type="match status" value="1"/>
</dbReference>
<reference evidence="2" key="1">
    <citation type="journal article" date="2019" name="Int. J. Syst. Evol. Microbiol.">
        <title>The Global Catalogue of Microorganisms (GCM) 10K type strain sequencing project: providing services to taxonomists for standard genome sequencing and annotation.</title>
        <authorList>
            <consortium name="The Broad Institute Genomics Platform"/>
            <consortium name="The Broad Institute Genome Sequencing Center for Infectious Disease"/>
            <person name="Wu L."/>
            <person name="Ma J."/>
        </authorList>
    </citation>
    <scope>NUCLEOTIDE SEQUENCE [LARGE SCALE GENOMIC DNA]</scope>
    <source>
        <strain evidence="2">CECT 7698</strain>
    </source>
</reference>
<dbReference type="Proteomes" id="UP001595579">
    <property type="component" value="Unassembled WGS sequence"/>
</dbReference>
<accession>A0ABV7LQG8</accession>
<dbReference type="EMBL" id="JBHRUG010000027">
    <property type="protein sequence ID" value="MFC3284668.1"/>
    <property type="molecule type" value="Genomic_DNA"/>
</dbReference>
<organism evidence="1 2">
    <name type="scientific">Litchfieldella rifensis</name>
    <dbReference type="NCBI Taxonomy" id="762643"/>
    <lineage>
        <taxon>Bacteria</taxon>
        <taxon>Pseudomonadati</taxon>
        <taxon>Pseudomonadota</taxon>
        <taxon>Gammaproteobacteria</taxon>
        <taxon>Oceanospirillales</taxon>
        <taxon>Halomonadaceae</taxon>
        <taxon>Litchfieldella</taxon>
    </lineage>
</organism>
<evidence type="ECO:0000313" key="2">
    <source>
        <dbReference type="Proteomes" id="UP001595579"/>
    </source>
</evidence>
<evidence type="ECO:0000313" key="1">
    <source>
        <dbReference type="EMBL" id="MFC3284668.1"/>
    </source>
</evidence>
<name>A0ABV7LQG8_9GAMM</name>
<gene>
    <name evidence="1" type="ORF">ACFOEV_13790</name>
</gene>
<proteinExistence type="predicted"/>
<dbReference type="InterPro" id="IPR045508">
    <property type="entry name" value="DUF6482"/>
</dbReference>
<keyword evidence="2" id="KW-1185">Reference proteome</keyword>
<sequence length="100" mass="11871">MELSDLKAFVGHQDNFEIRVITHASSRFYQIEMEDVEGNRHMLTRRGKPMLFRSLDDVYLELKRSGIHRAYLVQYDAHDEMIGRATHYRDPLTSRMPLVF</sequence>